<dbReference type="Pfam" id="PF12625">
    <property type="entry name" value="Arabinose_bd"/>
    <property type="match status" value="1"/>
</dbReference>
<dbReference type="InterPro" id="IPR009057">
    <property type="entry name" value="Homeodomain-like_sf"/>
</dbReference>
<keyword evidence="2" id="KW-0238">DNA-binding</keyword>
<dbReference type="Gene3D" id="1.10.10.60">
    <property type="entry name" value="Homeodomain-like"/>
    <property type="match status" value="1"/>
</dbReference>
<dbReference type="PANTHER" id="PTHR47894:SF1">
    <property type="entry name" value="HTH-TYPE TRANSCRIPTIONAL REGULATOR VQSM"/>
    <property type="match status" value="1"/>
</dbReference>
<proteinExistence type="predicted"/>
<dbReference type="Pfam" id="PF12833">
    <property type="entry name" value="HTH_18"/>
    <property type="match status" value="1"/>
</dbReference>
<organism evidence="5 6">
    <name type="scientific">Bacterioplanoides pacificum</name>
    <dbReference type="NCBI Taxonomy" id="1171596"/>
    <lineage>
        <taxon>Bacteria</taxon>
        <taxon>Pseudomonadati</taxon>
        <taxon>Pseudomonadota</taxon>
        <taxon>Gammaproteobacteria</taxon>
        <taxon>Oceanospirillales</taxon>
        <taxon>Oceanospirillaceae</taxon>
        <taxon>Bacterioplanoides</taxon>
    </lineage>
</organism>
<dbReference type="SUPFAM" id="SSF46689">
    <property type="entry name" value="Homeodomain-like"/>
    <property type="match status" value="1"/>
</dbReference>
<dbReference type="Proteomes" id="UP001595722">
    <property type="component" value="Unassembled WGS sequence"/>
</dbReference>
<evidence type="ECO:0000313" key="6">
    <source>
        <dbReference type="Proteomes" id="UP001595722"/>
    </source>
</evidence>
<comment type="caution">
    <text evidence="5">The sequence shown here is derived from an EMBL/GenBank/DDBJ whole genome shotgun (WGS) entry which is preliminary data.</text>
</comment>
<dbReference type="EMBL" id="JBHRYB010000005">
    <property type="protein sequence ID" value="MFC3679644.1"/>
    <property type="molecule type" value="Genomic_DNA"/>
</dbReference>
<dbReference type="InterPro" id="IPR032687">
    <property type="entry name" value="AraC-type_N"/>
</dbReference>
<evidence type="ECO:0000259" key="4">
    <source>
        <dbReference type="PROSITE" id="PS01124"/>
    </source>
</evidence>
<keyword evidence="6" id="KW-1185">Reference proteome</keyword>
<reference evidence="6" key="1">
    <citation type="journal article" date="2019" name="Int. J. Syst. Evol. Microbiol.">
        <title>The Global Catalogue of Microorganisms (GCM) 10K type strain sequencing project: providing services to taxonomists for standard genome sequencing and annotation.</title>
        <authorList>
            <consortium name="The Broad Institute Genomics Platform"/>
            <consortium name="The Broad Institute Genome Sequencing Center for Infectious Disease"/>
            <person name="Wu L."/>
            <person name="Ma J."/>
        </authorList>
    </citation>
    <scope>NUCLEOTIDE SEQUENCE [LARGE SCALE GENOMIC DNA]</scope>
    <source>
        <strain evidence="6">KCTC 42424</strain>
    </source>
</reference>
<keyword evidence="1" id="KW-0805">Transcription regulation</keyword>
<keyword evidence="3" id="KW-0804">Transcription</keyword>
<evidence type="ECO:0000256" key="1">
    <source>
        <dbReference type="ARBA" id="ARBA00023015"/>
    </source>
</evidence>
<feature type="domain" description="HTH araC/xylS-type" evidence="4">
    <location>
        <begin position="234"/>
        <end position="332"/>
    </location>
</feature>
<dbReference type="InterPro" id="IPR018060">
    <property type="entry name" value="HTH_AraC"/>
</dbReference>
<dbReference type="PANTHER" id="PTHR47894">
    <property type="entry name" value="HTH-TYPE TRANSCRIPTIONAL REGULATOR GADX"/>
    <property type="match status" value="1"/>
</dbReference>
<gene>
    <name evidence="5" type="ORF">ACFOMG_05895</name>
</gene>
<dbReference type="SMART" id="SM00342">
    <property type="entry name" value="HTH_ARAC"/>
    <property type="match status" value="1"/>
</dbReference>
<protein>
    <submittedName>
        <fullName evidence="5">AraC family transcriptional regulator</fullName>
    </submittedName>
</protein>
<evidence type="ECO:0000256" key="2">
    <source>
        <dbReference type="ARBA" id="ARBA00023125"/>
    </source>
</evidence>
<dbReference type="PROSITE" id="PS01124">
    <property type="entry name" value="HTH_ARAC_FAMILY_2"/>
    <property type="match status" value="1"/>
</dbReference>
<evidence type="ECO:0000313" key="5">
    <source>
        <dbReference type="EMBL" id="MFC3679644.1"/>
    </source>
</evidence>
<name>A0ABV7VQD8_9GAMM</name>
<sequence>MAELRDSGIMIQLAYQAMLSMELDVGEVCQRLGITPQLLEDRHVRTPHDAQVIFWNVMEEVSGDSDIGLHLGEHMPVYKGQVLQYLFLSSPTFGEGLKRVLNYQRLLSDASQASIGIEGNEAYILVDSASDKVATVKHLSECMCLGLIRFFQYVTDDAFKPSRIHFPHAAPADDAEHQRIYQCPVTFAQTDVRIYFDTALLALPSSHAEPELLQLHEKLASEHVAKLERQDVVSRVYKVFGEVLETGQVNLDDVAARLDIKPRTLRTRLTEAGTNFNQLLADYRCNLAKRLLSGTDESIDEIVYLTGFSEPSTFYRAFKRWTQQTPVEYRNQRKQTTF</sequence>
<accession>A0ABV7VQD8</accession>
<evidence type="ECO:0000256" key="3">
    <source>
        <dbReference type="ARBA" id="ARBA00023163"/>
    </source>
</evidence>